<evidence type="ECO:0000313" key="2">
    <source>
        <dbReference type="Proteomes" id="UP000250235"/>
    </source>
</evidence>
<name>A0A2Z7A9W5_9LAMI</name>
<proteinExistence type="predicted"/>
<reference evidence="1 2" key="1">
    <citation type="journal article" date="2015" name="Proc. Natl. Acad. Sci. U.S.A.">
        <title>The resurrection genome of Boea hygrometrica: A blueprint for survival of dehydration.</title>
        <authorList>
            <person name="Xiao L."/>
            <person name="Yang G."/>
            <person name="Zhang L."/>
            <person name="Yang X."/>
            <person name="Zhao S."/>
            <person name="Ji Z."/>
            <person name="Zhou Q."/>
            <person name="Hu M."/>
            <person name="Wang Y."/>
            <person name="Chen M."/>
            <person name="Xu Y."/>
            <person name="Jin H."/>
            <person name="Xiao X."/>
            <person name="Hu G."/>
            <person name="Bao F."/>
            <person name="Hu Y."/>
            <person name="Wan P."/>
            <person name="Li L."/>
            <person name="Deng X."/>
            <person name="Kuang T."/>
            <person name="Xiang C."/>
            <person name="Zhu J.K."/>
            <person name="Oliver M.J."/>
            <person name="He Y."/>
        </authorList>
    </citation>
    <scope>NUCLEOTIDE SEQUENCE [LARGE SCALE GENOMIC DNA]</scope>
    <source>
        <strain evidence="2">cv. XS01</strain>
    </source>
</reference>
<dbReference type="AlphaFoldDB" id="A0A2Z7A9W5"/>
<dbReference type="EMBL" id="KV017455">
    <property type="protein sequence ID" value="KZV18453.1"/>
    <property type="molecule type" value="Genomic_DNA"/>
</dbReference>
<evidence type="ECO:0000313" key="1">
    <source>
        <dbReference type="EMBL" id="KZV18453.1"/>
    </source>
</evidence>
<dbReference type="Proteomes" id="UP000250235">
    <property type="component" value="Unassembled WGS sequence"/>
</dbReference>
<accession>A0A2Z7A9W5</accession>
<keyword evidence="2" id="KW-1185">Reference proteome</keyword>
<protein>
    <submittedName>
        <fullName evidence="1">Uncharacterized protein</fullName>
    </submittedName>
</protein>
<sequence>MNSPSLFEYISVTVKEYLTICNFRKADVIVSVWQTVALSVEYTVAVIDDVYDFTVSDNPTMHISVDSNLRC</sequence>
<organism evidence="1 2">
    <name type="scientific">Dorcoceras hygrometricum</name>
    <dbReference type="NCBI Taxonomy" id="472368"/>
    <lineage>
        <taxon>Eukaryota</taxon>
        <taxon>Viridiplantae</taxon>
        <taxon>Streptophyta</taxon>
        <taxon>Embryophyta</taxon>
        <taxon>Tracheophyta</taxon>
        <taxon>Spermatophyta</taxon>
        <taxon>Magnoliopsida</taxon>
        <taxon>eudicotyledons</taxon>
        <taxon>Gunneridae</taxon>
        <taxon>Pentapetalae</taxon>
        <taxon>asterids</taxon>
        <taxon>lamiids</taxon>
        <taxon>Lamiales</taxon>
        <taxon>Gesneriaceae</taxon>
        <taxon>Didymocarpoideae</taxon>
        <taxon>Trichosporeae</taxon>
        <taxon>Loxocarpinae</taxon>
        <taxon>Dorcoceras</taxon>
    </lineage>
</organism>
<gene>
    <name evidence="1" type="ORF">F511_28667</name>
</gene>